<evidence type="ECO:0000256" key="3">
    <source>
        <dbReference type="ARBA" id="ARBA00022729"/>
    </source>
</evidence>
<dbReference type="PRINTS" id="PR00337">
    <property type="entry name" value="LEUILEVALBP"/>
</dbReference>
<dbReference type="PANTHER" id="PTHR47151">
    <property type="entry name" value="LEU/ILE/VAL-BINDING ABC TRANSPORTER SUBUNIT"/>
    <property type="match status" value="1"/>
</dbReference>
<feature type="chain" id="PRO_5045736588" evidence="5">
    <location>
        <begin position="29"/>
        <end position="376"/>
    </location>
</feature>
<evidence type="ECO:0000313" key="8">
    <source>
        <dbReference type="Proteomes" id="UP000216354"/>
    </source>
</evidence>
<sequence>MKKTFRLAPVIAALGMTAGLAFASGAHAADAIKIGVVGPTTGPVTQYGDMVREGVNTAIERINAAGGVDGKKLEAVVIDDACEPKQGPVAANRVVNGKIGFVVGHVCSGATIAATDIYNNEGVVMVTPSATSPAVTDGKNYEFIFRTIGRDDQQGPAAAKFVLEKIKPKTVAVLHDKQSYGQGIATAVKDTLEKGGVKVAVFEGINAGDSDYSAVITKLKSNGVDFVYYGGYHPEMGLLLRQAAEQGVKAKFMGPEGVGNPDINAIAGDASEGMLLTLPADFTENPANAEIVKAFKDKKRNPNGAFQLTAYAATQVIADGIKGAGSTDPGKVAQYLHANSFNTPIGKTAWNKQGDLTDFEFQVFTWHKDGSKTAYK</sequence>
<dbReference type="InterPro" id="IPR028082">
    <property type="entry name" value="Peripla_BP_I"/>
</dbReference>
<feature type="domain" description="Leucine-binding protein" evidence="6">
    <location>
        <begin position="32"/>
        <end position="369"/>
    </location>
</feature>
<keyword evidence="2" id="KW-0813">Transport</keyword>
<evidence type="ECO:0000256" key="4">
    <source>
        <dbReference type="ARBA" id="ARBA00022970"/>
    </source>
</evidence>
<protein>
    <submittedName>
        <fullName evidence="7">Leucine ABC transporter subunit substrate-binding protein LivK</fullName>
    </submittedName>
</protein>
<evidence type="ECO:0000256" key="1">
    <source>
        <dbReference type="ARBA" id="ARBA00010062"/>
    </source>
</evidence>
<feature type="signal peptide" evidence="5">
    <location>
        <begin position="1"/>
        <end position="28"/>
    </location>
</feature>
<dbReference type="Gene3D" id="3.40.50.2300">
    <property type="match status" value="2"/>
</dbReference>
<dbReference type="RefSeq" id="WP_094832209.1">
    <property type="nucleotide sequence ID" value="NZ_NEVR01000003.1"/>
</dbReference>
<evidence type="ECO:0000256" key="5">
    <source>
        <dbReference type="SAM" id="SignalP"/>
    </source>
</evidence>
<reference evidence="7 8" key="1">
    <citation type="submission" date="2017-05" db="EMBL/GenBank/DDBJ databases">
        <title>Complete and WGS of Bordetella genogroups.</title>
        <authorList>
            <person name="Spilker T."/>
            <person name="Lipuma J."/>
        </authorList>
    </citation>
    <scope>NUCLEOTIDE SEQUENCE [LARGE SCALE GENOMIC DNA]</scope>
    <source>
        <strain evidence="7 8">AU9795</strain>
    </source>
</reference>
<accession>A0ABX4EYS0</accession>
<evidence type="ECO:0000259" key="6">
    <source>
        <dbReference type="Pfam" id="PF13458"/>
    </source>
</evidence>
<gene>
    <name evidence="7" type="ORF">CAL27_16850</name>
</gene>
<dbReference type="InterPro" id="IPR028081">
    <property type="entry name" value="Leu-bd"/>
</dbReference>
<organism evidence="7 8">
    <name type="scientific">Bordetella genomosp. 1</name>
    <dbReference type="NCBI Taxonomy" id="1395607"/>
    <lineage>
        <taxon>Bacteria</taxon>
        <taxon>Pseudomonadati</taxon>
        <taxon>Pseudomonadota</taxon>
        <taxon>Betaproteobacteria</taxon>
        <taxon>Burkholderiales</taxon>
        <taxon>Alcaligenaceae</taxon>
        <taxon>Bordetella</taxon>
    </lineage>
</organism>
<dbReference type="EMBL" id="NEVR01000003">
    <property type="protein sequence ID" value="OZI64232.1"/>
    <property type="molecule type" value="Genomic_DNA"/>
</dbReference>
<keyword evidence="8" id="KW-1185">Reference proteome</keyword>
<evidence type="ECO:0000256" key="2">
    <source>
        <dbReference type="ARBA" id="ARBA00022448"/>
    </source>
</evidence>
<dbReference type="SUPFAM" id="SSF53822">
    <property type="entry name" value="Periplasmic binding protein-like I"/>
    <property type="match status" value="1"/>
</dbReference>
<dbReference type="Pfam" id="PF13458">
    <property type="entry name" value="Peripla_BP_6"/>
    <property type="match status" value="1"/>
</dbReference>
<keyword evidence="4" id="KW-0029">Amino-acid transport</keyword>
<dbReference type="InterPro" id="IPR000709">
    <property type="entry name" value="Leu_Ile_Val-bd"/>
</dbReference>
<dbReference type="Proteomes" id="UP000216354">
    <property type="component" value="Unassembled WGS sequence"/>
</dbReference>
<keyword evidence="3 5" id="KW-0732">Signal</keyword>
<proteinExistence type="inferred from homology"/>
<evidence type="ECO:0000313" key="7">
    <source>
        <dbReference type="EMBL" id="OZI64232.1"/>
    </source>
</evidence>
<dbReference type="CDD" id="cd06342">
    <property type="entry name" value="PBP1_ABC_LIVBP-like"/>
    <property type="match status" value="1"/>
</dbReference>
<name>A0ABX4EYS0_9BORD</name>
<dbReference type="NCBIfam" id="NF011933">
    <property type="entry name" value="PRK15404.1"/>
    <property type="match status" value="1"/>
</dbReference>
<comment type="caution">
    <text evidence="7">The sequence shown here is derived from an EMBL/GenBank/DDBJ whole genome shotgun (WGS) entry which is preliminary data.</text>
</comment>
<comment type="similarity">
    <text evidence="1">Belongs to the leucine-binding protein family.</text>
</comment>
<dbReference type="PANTHER" id="PTHR47151:SF3">
    <property type="entry name" value="LEUCINE-SPECIFIC-BINDING PROTEIN"/>
    <property type="match status" value="1"/>
</dbReference>